<protein>
    <submittedName>
        <fullName evidence="2">Isoleucyl-tRNA synthetase</fullName>
    </submittedName>
</protein>
<dbReference type="AlphaFoldDB" id="A0A0K8QPT6"/>
<gene>
    <name evidence="2" type="ORF">MBSD_0457</name>
    <name evidence="3" type="ORF">MBSD_n2230</name>
</gene>
<organism evidence="3">
    <name type="scientific">Mizugakiibacter sediminis</name>
    <dbReference type="NCBI Taxonomy" id="1475481"/>
    <lineage>
        <taxon>Bacteria</taxon>
        <taxon>Pseudomonadati</taxon>
        <taxon>Pseudomonadota</taxon>
        <taxon>Gammaproteobacteria</taxon>
        <taxon>Lysobacterales</taxon>
        <taxon>Rhodanobacteraceae</taxon>
        <taxon>Mizugakiibacter</taxon>
    </lineage>
</organism>
<accession>A0A0K8QPT6</accession>
<evidence type="ECO:0000313" key="2">
    <source>
        <dbReference type="EMBL" id="GAN43944.1"/>
    </source>
</evidence>
<keyword evidence="2" id="KW-0436">Ligase</keyword>
<keyword evidence="4" id="KW-1185">Reference proteome</keyword>
<name>A0A0K8QPT6_9GAMM</name>
<dbReference type="HOGENOM" id="CLU_071254_0_0_6"/>
<dbReference type="InterPro" id="IPR011604">
    <property type="entry name" value="PDDEXK-like_dom_sf"/>
</dbReference>
<sequence>MLDFNSSSSLSGRLTALVDLGMQRTRATQPRRAYLGASRLGASCERALQYEYADAPVDTGREIGGRMLRIFERGHVIEDCMAGWLLEAGFELRTRRDDGEQFGFAAADGRLQGHIDGVIVGGPEGFAYPALWECKALSHKSWNDLEKKGLATSKPIYAAQVALYQAYLELHEHPALFTAVNADTMEIYAELVPFDAALAQRMSDRAVKVITATEAGELLPRAFHDPTHFECRMCAWQDRCWRVTP</sequence>
<dbReference type="Gene3D" id="3.90.320.10">
    <property type="match status" value="1"/>
</dbReference>
<dbReference type="InterPro" id="IPR038726">
    <property type="entry name" value="PDDEXK_AddAB-type"/>
</dbReference>
<dbReference type="Proteomes" id="UP000253740">
    <property type="component" value="Unassembled WGS sequence"/>
</dbReference>
<dbReference type="EMBL" id="DF952378">
    <property type="protein sequence ID" value="GAN43944.1"/>
    <property type="molecule type" value="Genomic_DNA"/>
</dbReference>
<proteinExistence type="predicted"/>
<reference evidence="2" key="1">
    <citation type="submission" date="2015-03" db="EMBL/GenBank/DDBJ databases">
        <title>Draft genome sequence of Mizugakiibacter sediminis skMP5.</title>
        <authorList>
            <person name="Watanabe T."/>
            <person name="Kojima H."/>
            <person name="Fukui M."/>
        </authorList>
    </citation>
    <scope>NUCLEOTIDE SEQUENCE</scope>
    <source>
        <strain evidence="2">SkMP5</strain>
    </source>
</reference>
<keyword evidence="2" id="KW-0030">Aminoacyl-tRNA synthetase</keyword>
<dbReference type="OrthoDB" id="1982at2"/>
<dbReference type="STRING" id="1475481.GCA_000953855_02274"/>
<dbReference type="Pfam" id="PF12705">
    <property type="entry name" value="PDDEXK_1"/>
    <property type="match status" value="1"/>
</dbReference>
<dbReference type="RefSeq" id="WP_062537479.1">
    <property type="nucleotide sequence ID" value="NZ_DF970238.1"/>
</dbReference>
<dbReference type="EMBL" id="DF970238">
    <property type="protein sequence ID" value="GAP66915.1"/>
    <property type="molecule type" value="Genomic_DNA"/>
</dbReference>
<dbReference type="GO" id="GO:0004812">
    <property type="term" value="F:aminoacyl-tRNA ligase activity"/>
    <property type="evidence" value="ECO:0007669"/>
    <property type="project" value="UniProtKB-KW"/>
</dbReference>
<reference evidence="3" key="2">
    <citation type="submission" date="2015-08" db="EMBL/GenBank/DDBJ databases">
        <title>Complete DNA Sequence of Pseudomonas syringae pv. actinidiae, the Causal Agent of Kiwifruit Canker Disease.</title>
        <authorList>
            <person name="Rikkerink E.H.A."/>
            <person name="Fineran P.C."/>
        </authorList>
    </citation>
    <scope>NUCLEOTIDE SEQUENCE</scope>
    <source>
        <strain evidence="3">SkMP5</strain>
    </source>
</reference>
<evidence type="ECO:0000259" key="1">
    <source>
        <dbReference type="Pfam" id="PF12705"/>
    </source>
</evidence>
<evidence type="ECO:0000313" key="4">
    <source>
        <dbReference type="Proteomes" id="UP000253740"/>
    </source>
</evidence>
<evidence type="ECO:0000313" key="3">
    <source>
        <dbReference type="EMBL" id="GAP66915.1"/>
    </source>
</evidence>
<feature type="domain" description="PD-(D/E)XK endonuclease-like" evidence="1">
    <location>
        <begin position="76"/>
        <end position="240"/>
    </location>
</feature>